<dbReference type="NCBIfam" id="NF041109">
    <property type="entry name" value="VF_TspB_C_term"/>
    <property type="match status" value="1"/>
</dbReference>
<organism evidence="2 4">
    <name type="scientific">Vandammella animalimorsus</name>
    <dbReference type="NCBI Taxonomy" id="2029117"/>
    <lineage>
        <taxon>Bacteria</taxon>
        <taxon>Pseudomonadati</taxon>
        <taxon>Pseudomonadota</taxon>
        <taxon>Betaproteobacteria</taxon>
        <taxon>Burkholderiales</taxon>
        <taxon>Comamonadaceae</taxon>
        <taxon>Vandammella</taxon>
    </lineage>
</organism>
<protein>
    <submittedName>
        <fullName evidence="2">Uncharacterized protein</fullName>
    </submittedName>
</protein>
<dbReference type="EMBL" id="RDQJ01000036">
    <property type="protein sequence ID" value="RMX09034.1"/>
    <property type="molecule type" value="Genomic_DNA"/>
</dbReference>
<proteinExistence type="predicted"/>
<name>A0A3M6R1A2_9BURK</name>
<dbReference type="Proteomes" id="UP000275180">
    <property type="component" value="Unassembled WGS sequence"/>
</dbReference>
<evidence type="ECO:0000313" key="2">
    <source>
        <dbReference type="EMBL" id="RMX09034.1"/>
    </source>
</evidence>
<gene>
    <name evidence="2" type="ORF">EBQ34_14175</name>
    <name evidence="3" type="ORF">EBQ34_14235</name>
</gene>
<evidence type="ECO:0000256" key="1">
    <source>
        <dbReference type="SAM" id="Phobius"/>
    </source>
</evidence>
<keyword evidence="1" id="KW-0812">Transmembrane</keyword>
<dbReference type="PROSITE" id="PS51257">
    <property type="entry name" value="PROKAR_LIPOPROTEIN"/>
    <property type="match status" value="1"/>
</dbReference>
<accession>A0A3M6R1A2</accession>
<evidence type="ECO:0000313" key="3">
    <source>
        <dbReference type="EMBL" id="RMX09045.1"/>
    </source>
</evidence>
<dbReference type="EMBL" id="RDQJ01000036">
    <property type="protein sequence ID" value="RMX09045.1"/>
    <property type="molecule type" value="Genomic_DNA"/>
</dbReference>
<keyword evidence="1" id="KW-0472">Membrane</keyword>
<reference evidence="2 4" key="1">
    <citation type="submission" date="2018-10" db="EMBL/GenBank/DDBJ databases">
        <title>Comamonadaceae CDC group NO-1 genome sequencing and assembly.</title>
        <authorList>
            <person name="Bernier A.-M."/>
            <person name="Bernard K."/>
        </authorList>
    </citation>
    <scope>NUCLEOTIDE SEQUENCE [LARGE SCALE GENOMIC DNA]</scope>
    <source>
        <strain evidence="2 4">NML180582</strain>
    </source>
</reference>
<sequence>MRSGDTDAKSQIRRGEVDISAELNTTNFLGSGSCVSDYEVSILGQSIVIPFSEYCPFLRAMGAILVVSSLLIAAMIVSAK</sequence>
<comment type="caution">
    <text evidence="2">The sequence shown here is derived from an EMBL/GenBank/DDBJ whole genome shotgun (WGS) entry which is preliminary data.</text>
</comment>
<dbReference type="AlphaFoldDB" id="A0A3M6R1A2"/>
<evidence type="ECO:0000313" key="4">
    <source>
        <dbReference type="Proteomes" id="UP000275180"/>
    </source>
</evidence>
<feature type="transmembrane region" description="Helical" evidence="1">
    <location>
        <begin position="57"/>
        <end position="77"/>
    </location>
</feature>
<keyword evidence="1" id="KW-1133">Transmembrane helix</keyword>